<sequence>MVAQPLIEEISGGPAGAMISGLAGLGGTAAERPSHEERIEKSMSFEAAALSFTAWRKLGIAMVIFAVPLSAGRNP</sequence>
<keyword evidence="2" id="KW-1185">Reference proteome</keyword>
<evidence type="ECO:0000313" key="1">
    <source>
        <dbReference type="EMBL" id="PSJ49828.1"/>
    </source>
</evidence>
<dbReference type="EMBL" id="PXYK01000058">
    <property type="protein sequence ID" value="PSJ49828.1"/>
    <property type="molecule type" value="Genomic_DNA"/>
</dbReference>
<name>A0A2P7RHW3_9HYPH</name>
<comment type="caution">
    <text evidence="1">The sequence shown here is derived from an EMBL/GenBank/DDBJ whole genome shotgun (WGS) entry which is preliminary data.</text>
</comment>
<dbReference type="RefSeq" id="WP_106775711.1">
    <property type="nucleotide sequence ID" value="NZ_PXYK01000058.1"/>
</dbReference>
<accession>A0A2P7RHW3</accession>
<dbReference type="Proteomes" id="UP000241229">
    <property type="component" value="Unassembled WGS sequence"/>
</dbReference>
<dbReference type="AlphaFoldDB" id="A0A2P7RHW3"/>
<gene>
    <name evidence="1" type="ORF">C7I84_29135</name>
</gene>
<evidence type="ECO:0000313" key="2">
    <source>
        <dbReference type="Proteomes" id="UP000241229"/>
    </source>
</evidence>
<reference evidence="1 2" key="1">
    <citation type="submission" date="2018-03" db="EMBL/GenBank/DDBJ databases">
        <title>The draft genome of Mesorhizobium sp. 6GN-30.</title>
        <authorList>
            <person name="Liu L."/>
            <person name="Li L."/>
            <person name="Wang T."/>
            <person name="Zhang X."/>
            <person name="Liang L."/>
        </authorList>
    </citation>
    <scope>NUCLEOTIDE SEQUENCE [LARGE SCALE GENOMIC DNA]</scope>
    <source>
        <strain evidence="1 2">6GN30</strain>
    </source>
</reference>
<organism evidence="1 2">
    <name type="scientific">Kumtagia ephedrae</name>
    <dbReference type="NCBI Taxonomy" id="2116701"/>
    <lineage>
        <taxon>Bacteria</taxon>
        <taxon>Pseudomonadati</taxon>
        <taxon>Pseudomonadota</taxon>
        <taxon>Alphaproteobacteria</taxon>
        <taxon>Hyphomicrobiales</taxon>
        <taxon>Phyllobacteriaceae</taxon>
        <taxon>Kumtagia</taxon>
    </lineage>
</organism>
<protein>
    <submittedName>
        <fullName evidence="1">Uncharacterized protein</fullName>
    </submittedName>
</protein>
<proteinExistence type="predicted"/>